<dbReference type="GO" id="GO:0005886">
    <property type="term" value="C:plasma membrane"/>
    <property type="evidence" value="ECO:0007669"/>
    <property type="project" value="TreeGrafter"/>
</dbReference>
<feature type="disulfide bond" evidence="6">
    <location>
        <begin position="145"/>
        <end position="166"/>
    </location>
</feature>
<proteinExistence type="inferred from homology"/>
<dbReference type="EMBL" id="AJVK01003643">
    <property type="status" value="NOT_ANNOTATED_CDS"/>
    <property type="molecule type" value="Genomic_DNA"/>
</dbReference>
<feature type="transmembrane region" description="Helical" evidence="7">
    <location>
        <begin position="82"/>
        <end position="105"/>
    </location>
</feature>
<evidence type="ECO:0000256" key="3">
    <source>
        <dbReference type="ARBA" id="ARBA00022692"/>
    </source>
</evidence>
<evidence type="ECO:0000313" key="8">
    <source>
        <dbReference type="EnsemblMetazoa" id="PPAI003100-PA"/>
    </source>
</evidence>
<protein>
    <recommendedName>
        <fullName evidence="7">Tetraspanin</fullName>
    </recommendedName>
</protein>
<dbReference type="EMBL" id="AJVK01003642">
    <property type="status" value="NOT_ANNOTATED_CDS"/>
    <property type="molecule type" value="Genomic_DNA"/>
</dbReference>
<comment type="subcellular location">
    <subcellularLocation>
        <location evidence="1 7">Membrane</location>
        <topology evidence="1 7">Multi-pass membrane protein</topology>
    </subcellularLocation>
</comment>
<sequence>MASCGIICVKYLMFLFNLLFALTGLLILTVGAIIQSSYHHYSNFVDDSVWVAPILLIIVGSIVFIIAFFGCCGAVKENSCMVLTFSVFLIIIFLLEFGIGIAGYVKHGQLEDILEKGFNSTLHNYNKNVDSQHAWSLIQSELKCCGIRGPSDWEQVFHNSTLPASCCVQMPANEPECTKEYSLKNGCMPELLALLQKNALILAGVGIGIAIIQLLAVCFACCLSRAFKRNYEAV</sequence>
<dbReference type="Proteomes" id="UP000092462">
    <property type="component" value="Unassembled WGS sequence"/>
</dbReference>
<dbReference type="EMBL" id="AJVK01003640">
    <property type="status" value="NOT_ANNOTATED_CDS"/>
    <property type="molecule type" value="Genomic_DNA"/>
</dbReference>
<dbReference type="PANTHER" id="PTHR19282">
    <property type="entry name" value="TETRASPANIN"/>
    <property type="match status" value="1"/>
</dbReference>
<evidence type="ECO:0000256" key="1">
    <source>
        <dbReference type="ARBA" id="ARBA00004141"/>
    </source>
</evidence>
<reference evidence="8" key="1">
    <citation type="submission" date="2022-08" db="UniProtKB">
        <authorList>
            <consortium name="EnsemblMetazoa"/>
        </authorList>
    </citation>
    <scope>IDENTIFICATION</scope>
    <source>
        <strain evidence="8">Israel</strain>
    </source>
</reference>
<evidence type="ECO:0000313" key="9">
    <source>
        <dbReference type="Proteomes" id="UP000092462"/>
    </source>
</evidence>
<feature type="disulfide bond" evidence="6">
    <location>
        <begin position="144"/>
        <end position="177"/>
    </location>
</feature>
<dbReference type="SUPFAM" id="SSF48652">
    <property type="entry name" value="Tetraspanin"/>
    <property type="match status" value="1"/>
</dbReference>
<dbReference type="CDD" id="cd03127">
    <property type="entry name" value="tetraspanin_LEL"/>
    <property type="match status" value="1"/>
</dbReference>
<dbReference type="PRINTS" id="PR00259">
    <property type="entry name" value="TMFOUR"/>
</dbReference>
<dbReference type="EnsemblMetazoa" id="PPAI003100-RA">
    <property type="protein sequence ID" value="PPAI003100-PA"/>
    <property type="gene ID" value="PPAI003100"/>
</dbReference>
<accession>A0A1B0D6J1</accession>
<dbReference type="RefSeq" id="XP_055710157.1">
    <property type="nucleotide sequence ID" value="XM_055854182.1"/>
</dbReference>
<dbReference type="Gene3D" id="1.10.1450.10">
    <property type="entry name" value="Tetraspanin"/>
    <property type="match status" value="1"/>
</dbReference>
<keyword evidence="5 7" id="KW-0472">Membrane</keyword>
<dbReference type="EMBL" id="AJVK01003641">
    <property type="status" value="NOT_ANNOTATED_CDS"/>
    <property type="molecule type" value="Genomic_DNA"/>
</dbReference>
<dbReference type="PANTHER" id="PTHR19282:SF482">
    <property type="entry name" value="FI23944P1-RELATED"/>
    <property type="match status" value="1"/>
</dbReference>
<organism evidence="8 9">
    <name type="scientific">Phlebotomus papatasi</name>
    <name type="common">Sandfly</name>
    <dbReference type="NCBI Taxonomy" id="29031"/>
    <lineage>
        <taxon>Eukaryota</taxon>
        <taxon>Metazoa</taxon>
        <taxon>Ecdysozoa</taxon>
        <taxon>Arthropoda</taxon>
        <taxon>Hexapoda</taxon>
        <taxon>Insecta</taxon>
        <taxon>Pterygota</taxon>
        <taxon>Neoptera</taxon>
        <taxon>Endopterygota</taxon>
        <taxon>Diptera</taxon>
        <taxon>Nematocera</taxon>
        <taxon>Psychodoidea</taxon>
        <taxon>Psychodidae</taxon>
        <taxon>Phlebotomus</taxon>
        <taxon>Phlebotomus</taxon>
    </lineage>
</organism>
<evidence type="ECO:0000256" key="2">
    <source>
        <dbReference type="ARBA" id="ARBA00006840"/>
    </source>
</evidence>
<dbReference type="PROSITE" id="PS00421">
    <property type="entry name" value="TM4_1"/>
    <property type="match status" value="1"/>
</dbReference>
<dbReference type="VEuPathDB" id="VectorBase:PPAI003100"/>
<dbReference type="Pfam" id="PF00335">
    <property type="entry name" value="Tetraspanin"/>
    <property type="match status" value="1"/>
</dbReference>
<dbReference type="InterPro" id="IPR018499">
    <property type="entry name" value="Tetraspanin/Peripherin"/>
</dbReference>
<dbReference type="VEuPathDB" id="VectorBase:PPAPM1_002123"/>
<dbReference type="InterPro" id="IPR018503">
    <property type="entry name" value="Tetraspanin_CS"/>
</dbReference>
<keyword evidence="9" id="KW-1185">Reference proteome</keyword>
<keyword evidence="3 7" id="KW-0812">Transmembrane</keyword>
<dbReference type="OrthoDB" id="10033535at2759"/>
<dbReference type="InterPro" id="IPR008952">
    <property type="entry name" value="Tetraspanin_EC2_sf"/>
</dbReference>
<keyword evidence="6" id="KW-1015">Disulfide bond</keyword>
<dbReference type="PIRSF" id="PIRSF002419">
    <property type="entry name" value="Tetraspanin"/>
    <property type="match status" value="1"/>
</dbReference>
<feature type="transmembrane region" description="Helical" evidence="7">
    <location>
        <begin position="199"/>
        <end position="223"/>
    </location>
</feature>
<keyword evidence="4 7" id="KW-1133">Transmembrane helix</keyword>
<dbReference type="AlphaFoldDB" id="A0A1B0D6J1"/>
<dbReference type="EMBL" id="AJVK01003639">
    <property type="status" value="NOT_ANNOTATED_CDS"/>
    <property type="molecule type" value="Genomic_DNA"/>
</dbReference>
<dbReference type="InterPro" id="IPR000301">
    <property type="entry name" value="Tetraspanin_animals"/>
</dbReference>
<dbReference type="KEGG" id="ppap:129805926"/>
<dbReference type="GeneID" id="129805926"/>
<comment type="similarity">
    <text evidence="2 7">Belongs to the tetraspanin (TM4SF) family.</text>
</comment>
<feature type="transmembrane region" description="Helical" evidence="7">
    <location>
        <begin position="12"/>
        <end position="34"/>
    </location>
</feature>
<evidence type="ECO:0000256" key="6">
    <source>
        <dbReference type="PIRSR" id="PIRSR002419-1"/>
    </source>
</evidence>
<evidence type="ECO:0000256" key="5">
    <source>
        <dbReference type="ARBA" id="ARBA00023136"/>
    </source>
</evidence>
<evidence type="ECO:0000256" key="7">
    <source>
        <dbReference type="RuleBase" id="RU361218"/>
    </source>
</evidence>
<evidence type="ECO:0000256" key="4">
    <source>
        <dbReference type="ARBA" id="ARBA00022989"/>
    </source>
</evidence>
<name>A0A1B0D6J1_PHLPP</name>
<feature type="transmembrane region" description="Helical" evidence="7">
    <location>
        <begin position="54"/>
        <end position="75"/>
    </location>
</feature>